<dbReference type="Proteomes" id="UP000243502">
    <property type="component" value="Chromosome 3"/>
</dbReference>
<evidence type="ECO:0000313" key="1">
    <source>
        <dbReference type="EMBL" id="AUT65619.1"/>
    </source>
</evidence>
<organism evidence="1 2">
    <name type="scientific">Paraburkholderia terrae</name>
    <dbReference type="NCBI Taxonomy" id="311230"/>
    <lineage>
        <taxon>Bacteria</taxon>
        <taxon>Pseudomonadati</taxon>
        <taxon>Pseudomonadota</taxon>
        <taxon>Betaproteobacteria</taxon>
        <taxon>Burkholderiales</taxon>
        <taxon>Burkholderiaceae</taxon>
        <taxon>Paraburkholderia</taxon>
    </lineage>
</organism>
<dbReference type="AlphaFoldDB" id="A0A2I8F1I2"/>
<name>A0A2I8F1I2_9BURK</name>
<gene>
    <name evidence="1" type="ORF">C2L65_39570</name>
</gene>
<accession>A0A2I8F1I2</accession>
<reference evidence="1 2" key="1">
    <citation type="submission" date="2018-01" db="EMBL/GenBank/DDBJ databases">
        <title>Species boundaries and ecological features among Paraburkholderia terrae DSMZ17804T, P. hospita DSMZ17164T and P. caribensis DSMZ13236T.</title>
        <authorList>
            <person name="Pratama A.A."/>
        </authorList>
    </citation>
    <scope>NUCLEOTIDE SEQUENCE [LARGE SCALE GENOMIC DNA]</scope>
    <source>
        <strain evidence="1 2">DSM 17804</strain>
    </source>
</reference>
<evidence type="ECO:0000313" key="2">
    <source>
        <dbReference type="Proteomes" id="UP000243502"/>
    </source>
</evidence>
<protein>
    <submittedName>
        <fullName evidence="1">Uncharacterized protein</fullName>
    </submittedName>
</protein>
<dbReference type="EMBL" id="CP026113">
    <property type="protein sequence ID" value="AUT65619.1"/>
    <property type="molecule type" value="Genomic_DNA"/>
</dbReference>
<dbReference type="KEGG" id="pter:C2L65_39570"/>
<proteinExistence type="predicted"/>
<sequence length="104" mass="11542">MQLVLTSLQFGAARHPNERPAKTPIKMLFMVALLAARLDQNEPIQICTTYVTKSGVDARIGVHVRSSNMDIDTVEWPLSRVTIYTSIVPLRRGRWAPASHGSEG</sequence>